<dbReference type="Pfam" id="PF00503">
    <property type="entry name" value="G-alpha"/>
    <property type="match status" value="1"/>
</dbReference>
<dbReference type="GO" id="GO:0005525">
    <property type="term" value="F:GTP binding"/>
    <property type="evidence" value="ECO:0007669"/>
    <property type="project" value="UniProtKB-KW"/>
</dbReference>
<dbReference type="CDD" id="cd00066">
    <property type="entry name" value="G-alpha"/>
    <property type="match status" value="1"/>
</dbReference>
<dbReference type="PRINTS" id="PR00318">
    <property type="entry name" value="GPROTEINA"/>
</dbReference>
<feature type="binding site" evidence="6">
    <location>
        <position position="180"/>
    </location>
    <ligand>
        <name>Mg(2+)</name>
        <dbReference type="ChEBI" id="CHEBI:18420"/>
    </ligand>
</feature>
<dbReference type="SUPFAM" id="SSF52540">
    <property type="entry name" value="P-loop containing nucleoside triphosphate hydrolases"/>
    <property type="match status" value="1"/>
</dbReference>
<dbReference type="GO" id="GO:0001664">
    <property type="term" value="F:G protein-coupled receptor binding"/>
    <property type="evidence" value="ECO:0007669"/>
    <property type="project" value="TreeGrafter"/>
</dbReference>
<feature type="binding site" evidence="5">
    <location>
        <begin position="174"/>
        <end position="180"/>
    </location>
    <ligand>
        <name>GTP</name>
        <dbReference type="ChEBI" id="CHEBI:37565"/>
    </ligand>
</feature>
<dbReference type="GO" id="GO:0003924">
    <property type="term" value="F:GTPase activity"/>
    <property type="evidence" value="ECO:0007669"/>
    <property type="project" value="InterPro"/>
</dbReference>
<dbReference type="InterPro" id="IPR027417">
    <property type="entry name" value="P-loop_NTPase"/>
</dbReference>
<dbReference type="Gene3D" id="1.10.400.10">
    <property type="entry name" value="GI Alpha 1, domain 2-like"/>
    <property type="match status" value="1"/>
</dbReference>
<protein>
    <submittedName>
        <fullName evidence="7">Guanine nucleotide-binding protein g(O) subunit alpha</fullName>
    </submittedName>
</protein>
<organism evidence="7 8">
    <name type="scientific">Anaeramoeba flamelloides</name>
    <dbReference type="NCBI Taxonomy" id="1746091"/>
    <lineage>
        <taxon>Eukaryota</taxon>
        <taxon>Metamonada</taxon>
        <taxon>Anaeramoebidae</taxon>
        <taxon>Anaeramoeba</taxon>
    </lineage>
</organism>
<proteinExistence type="predicted"/>
<keyword evidence="6" id="KW-0460">Magnesium</keyword>
<dbReference type="GO" id="GO:0005834">
    <property type="term" value="C:heterotrimeric G-protein complex"/>
    <property type="evidence" value="ECO:0007669"/>
    <property type="project" value="TreeGrafter"/>
</dbReference>
<feature type="binding site" evidence="5">
    <location>
        <begin position="268"/>
        <end position="271"/>
    </location>
    <ligand>
        <name>GTP</name>
        <dbReference type="ChEBI" id="CHEBI:37565"/>
    </ligand>
</feature>
<name>A0AAV7ZRU3_9EUKA</name>
<dbReference type="Gene3D" id="3.40.50.300">
    <property type="entry name" value="P-loop containing nucleotide triphosphate hydrolases"/>
    <property type="match status" value="1"/>
</dbReference>
<dbReference type="GO" id="GO:0005737">
    <property type="term" value="C:cytoplasm"/>
    <property type="evidence" value="ECO:0007669"/>
    <property type="project" value="TreeGrafter"/>
</dbReference>
<evidence type="ECO:0000256" key="3">
    <source>
        <dbReference type="ARBA" id="ARBA00023134"/>
    </source>
</evidence>
<gene>
    <name evidence="7" type="ORF">M0812_10517</name>
</gene>
<dbReference type="GO" id="GO:0046872">
    <property type="term" value="F:metal ion binding"/>
    <property type="evidence" value="ECO:0007669"/>
    <property type="project" value="UniProtKB-KW"/>
</dbReference>
<dbReference type="SUPFAM" id="SSF47895">
    <property type="entry name" value="Transducin (alpha subunit), insertion domain"/>
    <property type="match status" value="1"/>
</dbReference>
<feature type="binding site" evidence="5">
    <location>
        <begin position="199"/>
        <end position="203"/>
    </location>
    <ligand>
        <name>GTP</name>
        <dbReference type="ChEBI" id="CHEBI:37565"/>
    </ligand>
</feature>
<feature type="binding site" evidence="5">
    <location>
        <begin position="149"/>
        <end position="150"/>
    </location>
    <ligand>
        <name>GTP</name>
        <dbReference type="ChEBI" id="CHEBI:37565"/>
    </ligand>
</feature>
<evidence type="ECO:0000313" key="8">
    <source>
        <dbReference type="Proteomes" id="UP001146793"/>
    </source>
</evidence>
<dbReference type="GO" id="GO:0031683">
    <property type="term" value="F:G-protein beta/gamma-subunit complex binding"/>
    <property type="evidence" value="ECO:0007669"/>
    <property type="project" value="InterPro"/>
</dbReference>
<evidence type="ECO:0000313" key="7">
    <source>
        <dbReference type="EMBL" id="KAJ3444659.1"/>
    </source>
</evidence>
<keyword evidence="4" id="KW-0807">Transducer</keyword>
<dbReference type="PANTHER" id="PTHR10218">
    <property type="entry name" value="GTP-BINDING PROTEIN ALPHA SUBUNIT"/>
    <property type="match status" value="1"/>
</dbReference>
<dbReference type="Proteomes" id="UP001146793">
    <property type="component" value="Unassembled WGS sequence"/>
</dbReference>
<dbReference type="FunFam" id="3.40.50.300:FF:000692">
    <property type="entry name" value="Guanine nucleotide-binding protein subunit alpha"/>
    <property type="match status" value="1"/>
</dbReference>
<comment type="caution">
    <text evidence="7">The sequence shown here is derived from an EMBL/GenBank/DDBJ whole genome shotgun (WGS) entry which is preliminary data.</text>
</comment>
<evidence type="ECO:0000256" key="5">
    <source>
        <dbReference type="PIRSR" id="PIRSR601019-1"/>
    </source>
</evidence>
<keyword evidence="2 5" id="KW-0547">Nucleotide-binding</keyword>
<dbReference type="InterPro" id="IPR011025">
    <property type="entry name" value="GproteinA_insert"/>
</dbReference>
<sequence length="352" mass="41307">MGKKLSKKQESSETVHSQRIDEIMKTDNNEVQKEIKILVLGTGDSGKSTFLKQLQILYKGGFCEQDRFLYRTTIRVNLMYNMKTLIQIVEDLKIKIQKRTQKIVKRFDRSKKYCEENLTEKMKNAIINLWNDPGFKQAYERRNRFELSDSANYYFDSCERIFKEEYQPNDKDILFCRIPTTGVNEIELEVNNKFWKVVDVGGQRSERRKWIHQFESATIVVYITSVSEFDQQLSEDRSINRMHESLLLFDTISNGDFFKKKNFFILFNKIDILKKKLQTVDLSVCFPKYKGGKDLSLAIKFIKDKFMEIGENSTRNLFFQQTCAIDTENIKNIFGAVTTTVLEDDLKGGGYL</sequence>
<reference evidence="7" key="1">
    <citation type="submission" date="2022-08" db="EMBL/GenBank/DDBJ databases">
        <title>Novel sulphate-reducing endosymbionts in the free-living metamonad Anaeramoeba.</title>
        <authorList>
            <person name="Jerlstrom-Hultqvist J."/>
            <person name="Cepicka I."/>
            <person name="Gallot-Lavallee L."/>
            <person name="Salas-Leiva D."/>
            <person name="Curtis B.A."/>
            <person name="Zahonova K."/>
            <person name="Pipaliya S."/>
            <person name="Dacks J."/>
            <person name="Roger A.J."/>
        </authorList>
    </citation>
    <scope>NUCLEOTIDE SEQUENCE</scope>
    <source>
        <strain evidence="7">Busselton2</strain>
    </source>
</reference>
<evidence type="ECO:0000256" key="2">
    <source>
        <dbReference type="ARBA" id="ARBA00022741"/>
    </source>
</evidence>
<dbReference type="EMBL" id="JANTQA010000023">
    <property type="protein sequence ID" value="KAJ3444659.1"/>
    <property type="molecule type" value="Genomic_DNA"/>
</dbReference>
<dbReference type="InterPro" id="IPR001019">
    <property type="entry name" value="Gprotein_alpha_su"/>
</dbReference>
<dbReference type="AlphaFoldDB" id="A0AAV7ZRU3"/>
<evidence type="ECO:0000256" key="4">
    <source>
        <dbReference type="ARBA" id="ARBA00023224"/>
    </source>
</evidence>
<feature type="binding site" evidence="5">
    <location>
        <position position="324"/>
    </location>
    <ligand>
        <name>GTP</name>
        <dbReference type="ChEBI" id="CHEBI:37565"/>
    </ligand>
</feature>
<feature type="binding site" evidence="6">
    <location>
        <position position="48"/>
    </location>
    <ligand>
        <name>Mg(2+)</name>
        <dbReference type="ChEBI" id="CHEBI:18420"/>
    </ligand>
</feature>
<accession>A0AAV7ZRU3</accession>
<dbReference type="PROSITE" id="PS51882">
    <property type="entry name" value="G_ALPHA"/>
    <property type="match status" value="1"/>
</dbReference>
<dbReference type="GO" id="GO:0007188">
    <property type="term" value="P:adenylate cyclase-modulating G protein-coupled receptor signaling pathway"/>
    <property type="evidence" value="ECO:0007669"/>
    <property type="project" value="TreeGrafter"/>
</dbReference>
<dbReference type="SMART" id="SM00275">
    <property type="entry name" value="G_alpha"/>
    <property type="match status" value="1"/>
</dbReference>
<keyword evidence="1 6" id="KW-0479">Metal-binding</keyword>
<evidence type="ECO:0000256" key="1">
    <source>
        <dbReference type="ARBA" id="ARBA00022723"/>
    </source>
</evidence>
<keyword evidence="3 5" id="KW-0342">GTP-binding</keyword>
<dbReference type="PANTHER" id="PTHR10218:SF248">
    <property type="entry name" value="GUANINE NUCLEOTIDE-BINDING PROTEIN-LIKE ALPHA-11 SUBUNIT"/>
    <property type="match status" value="1"/>
</dbReference>
<evidence type="ECO:0000256" key="6">
    <source>
        <dbReference type="PIRSR" id="PIRSR601019-2"/>
    </source>
</evidence>